<proteinExistence type="predicted"/>
<dbReference type="AlphaFoldDB" id="A0A653EUX8"/>
<organism evidence="1">
    <name type="scientific">Mycobacterium riyadhense</name>
    <dbReference type="NCBI Taxonomy" id="486698"/>
    <lineage>
        <taxon>Bacteria</taxon>
        <taxon>Bacillati</taxon>
        <taxon>Actinomycetota</taxon>
        <taxon>Actinomycetes</taxon>
        <taxon>Mycobacteriales</taxon>
        <taxon>Mycobacteriaceae</taxon>
        <taxon>Mycobacterium</taxon>
    </lineage>
</organism>
<accession>A0A653EUX8</accession>
<reference evidence="1" key="1">
    <citation type="submission" date="2019-05" db="EMBL/GenBank/DDBJ databases">
        <authorList>
            <person name="Naeem R."/>
            <person name="Antony C."/>
            <person name="Guan Q."/>
        </authorList>
    </citation>
    <scope>NUCLEOTIDE SEQUENCE</scope>
    <source>
        <strain evidence="1">2</strain>
    </source>
</reference>
<gene>
    <name evidence="1" type="ORF">BIN_B_03960</name>
</gene>
<protein>
    <submittedName>
        <fullName evidence="1">Uncharacterized protein</fullName>
    </submittedName>
</protein>
<dbReference type="AntiFam" id="ANF00248">
    <property type="entry name" value="Shadow ORF (opposite ppsD)"/>
</dbReference>
<dbReference type="EMBL" id="LR589114">
    <property type="protein sequence ID" value="VTP01267.1"/>
    <property type="molecule type" value="Genomic_DNA"/>
</dbReference>
<evidence type="ECO:0000313" key="1">
    <source>
        <dbReference type="EMBL" id="VTP01267.1"/>
    </source>
</evidence>
<sequence>MTQVGFDRSQPQGAFGVAGGAVGGDQRAGFDGIAQGSAGAVGLDHVNVAQRDPGVGDGLADDALLGGSVGGGQTVGGAVLVDC</sequence>
<name>A0A653EUX8_9MYCO</name>